<comment type="subcellular location">
    <subcellularLocation>
        <location evidence="2">Endoplasmic reticulum</location>
    </subcellularLocation>
    <subcellularLocation>
        <location evidence="3">Membrane</location>
    </subcellularLocation>
</comment>
<keyword evidence="16" id="KW-0012">Acyltransferase</keyword>
<dbReference type="EMBL" id="JBAMIC010000008">
    <property type="protein sequence ID" value="KAK7104197.1"/>
    <property type="molecule type" value="Genomic_DNA"/>
</dbReference>
<protein>
    <recommendedName>
        <fullName evidence="7">serine C-palmitoyltransferase</fullName>
        <ecNumber evidence="7">2.3.1.50</ecNumber>
    </recommendedName>
</protein>
<evidence type="ECO:0000256" key="17">
    <source>
        <dbReference type="ARBA" id="ARBA00048528"/>
    </source>
</evidence>
<dbReference type="GO" id="GO:0030170">
    <property type="term" value="F:pyridoxal phosphate binding"/>
    <property type="evidence" value="ECO:0007669"/>
    <property type="project" value="InterPro"/>
</dbReference>
<evidence type="ECO:0000256" key="5">
    <source>
        <dbReference type="ARBA" id="ARBA00004991"/>
    </source>
</evidence>
<keyword evidence="22" id="KW-1185">Reference proteome</keyword>
<evidence type="ECO:0000256" key="19">
    <source>
        <dbReference type="SAM" id="MobiDB-lite"/>
    </source>
</evidence>
<evidence type="ECO:0000256" key="9">
    <source>
        <dbReference type="ARBA" id="ARBA00022692"/>
    </source>
</evidence>
<evidence type="ECO:0000313" key="22">
    <source>
        <dbReference type="Proteomes" id="UP001374579"/>
    </source>
</evidence>
<dbReference type="PANTHER" id="PTHR13693">
    <property type="entry name" value="CLASS II AMINOTRANSFERASE/8-AMINO-7-OXONONANOATE SYNTHASE"/>
    <property type="match status" value="1"/>
</dbReference>
<dbReference type="EC" id="2.3.1.50" evidence="7"/>
<evidence type="ECO:0000256" key="8">
    <source>
        <dbReference type="ARBA" id="ARBA00022679"/>
    </source>
</evidence>
<evidence type="ECO:0000256" key="15">
    <source>
        <dbReference type="ARBA" id="ARBA00023136"/>
    </source>
</evidence>
<evidence type="ECO:0000256" key="16">
    <source>
        <dbReference type="ARBA" id="ARBA00023315"/>
    </source>
</evidence>
<dbReference type="InterPro" id="IPR015421">
    <property type="entry name" value="PyrdxlP-dep_Trfase_major"/>
</dbReference>
<evidence type="ECO:0000256" key="13">
    <source>
        <dbReference type="ARBA" id="ARBA00022989"/>
    </source>
</evidence>
<evidence type="ECO:0000256" key="2">
    <source>
        <dbReference type="ARBA" id="ARBA00004240"/>
    </source>
</evidence>
<dbReference type="GO" id="GO:0046513">
    <property type="term" value="P:ceramide biosynthetic process"/>
    <property type="evidence" value="ECO:0007669"/>
    <property type="project" value="TreeGrafter"/>
</dbReference>
<dbReference type="AlphaFoldDB" id="A0AAN9BEU0"/>
<sequence length="556" mass="62816">MATGRGETRTSTVENTKMSNGQPRNYTNGHKNGHTNGYKNGTNGKTNGKSEKGGRWQDDFEEYFEETPYHIAILTYLGYALMVFIGHVRDFLRYYGIEQDKSCTESNQEDYVPLYQNWESFYTRNVYRRIRDCWNIPIASCAGSHIDVQERVTHDHGWNFEMTGKTLKVMNFGSYNYLGFAENKELCGRDVQRVTEKYGVGTCASRQELGYLDIHRELDSLVADFLGTEAAITVPMGFATNSMNMPALVSKGCLILSDELNHASLILGSRLTGALIRVYKHNDMKDLEHKLRDAVCEGQPRTHRPWKKILIVVEGVYSMEGSLARLPEIVSLKKKYKAYLYLDEAHSVGAMGPHGRGVVDHFGLDPHDVDIMMGTFTKSFGACGGYIAGSKRLIRHLRANSHSAIYSCSMSPPVTQQIISTMSCIMGRTNPQEGRRRIQQLKWNTRYFRKGLHERGFIIYGNKDSPVVPLLIYMPSKIALFSRECLKRGLGTVVAGFPATPIIEARARFCLSASHNKEMLDKALDIVEEVGELLQIKYSRQPVPRWTSEALEPSPE</sequence>
<evidence type="ECO:0000256" key="11">
    <source>
        <dbReference type="ARBA" id="ARBA00022898"/>
    </source>
</evidence>
<dbReference type="GO" id="GO:0004758">
    <property type="term" value="F:serine C-palmitoyltransferase activity"/>
    <property type="evidence" value="ECO:0007669"/>
    <property type="project" value="UniProtKB-EC"/>
</dbReference>
<feature type="compositionally biased region" description="Polar residues" evidence="19">
    <location>
        <begin position="9"/>
        <end position="24"/>
    </location>
</feature>
<dbReference type="PROSITE" id="PS00599">
    <property type="entry name" value="AA_TRANSFER_CLASS_2"/>
    <property type="match status" value="1"/>
</dbReference>
<dbReference type="InterPro" id="IPR015422">
    <property type="entry name" value="PyrdxlP-dep_Trfase_small"/>
</dbReference>
<keyword evidence="14" id="KW-0443">Lipid metabolism</keyword>
<evidence type="ECO:0000259" key="20">
    <source>
        <dbReference type="Pfam" id="PF00155"/>
    </source>
</evidence>
<dbReference type="Gene3D" id="3.40.640.10">
    <property type="entry name" value="Type I PLP-dependent aspartate aminotransferase-like (Major domain)"/>
    <property type="match status" value="1"/>
</dbReference>
<name>A0AAN9BEU0_9CAEN</name>
<dbReference type="CDD" id="cd06454">
    <property type="entry name" value="KBL_like"/>
    <property type="match status" value="1"/>
</dbReference>
<dbReference type="SUPFAM" id="SSF53383">
    <property type="entry name" value="PLP-dependent transferases"/>
    <property type="match status" value="1"/>
</dbReference>
<comment type="pathway">
    <text evidence="4">Lipid metabolism; sphingolipid metabolism.</text>
</comment>
<dbReference type="GO" id="GO:0017059">
    <property type="term" value="C:serine palmitoyltransferase complex"/>
    <property type="evidence" value="ECO:0007669"/>
    <property type="project" value="TreeGrafter"/>
</dbReference>
<comment type="cofactor">
    <cofactor evidence="1 18">
        <name>pyridoxal 5'-phosphate</name>
        <dbReference type="ChEBI" id="CHEBI:597326"/>
    </cofactor>
</comment>
<evidence type="ECO:0000256" key="3">
    <source>
        <dbReference type="ARBA" id="ARBA00004370"/>
    </source>
</evidence>
<evidence type="ECO:0000256" key="12">
    <source>
        <dbReference type="ARBA" id="ARBA00022919"/>
    </source>
</evidence>
<keyword evidence="8" id="KW-0808">Transferase</keyword>
<comment type="caution">
    <text evidence="21">The sequence shown here is derived from an EMBL/GenBank/DDBJ whole genome shotgun (WGS) entry which is preliminary data.</text>
</comment>
<evidence type="ECO:0000256" key="14">
    <source>
        <dbReference type="ARBA" id="ARBA00023098"/>
    </source>
</evidence>
<dbReference type="GO" id="GO:0046512">
    <property type="term" value="P:sphingosine biosynthetic process"/>
    <property type="evidence" value="ECO:0007669"/>
    <property type="project" value="TreeGrafter"/>
</dbReference>
<dbReference type="Proteomes" id="UP001374579">
    <property type="component" value="Unassembled WGS sequence"/>
</dbReference>
<keyword evidence="11 18" id="KW-0663">Pyridoxal phosphate</keyword>
<proteinExistence type="inferred from homology"/>
<feature type="domain" description="Aminotransferase class I/classII large" evidence="20">
    <location>
        <begin position="168"/>
        <end position="525"/>
    </location>
</feature>
<keyword evidence="10" id="KW-0256">Endoplasmic reticulum</keyword>
<dbReference type="InterPro" id="IPR050087">
    <property type="entry name" value="AON_synthase_class-II"/>
</dbReference>
<keyword evidence="9" id="KW-0812">Transmembrane</keyword>
<evidence type="ECO:0000256" key="1">
    <source>
        <dbReference type="ARBA" id="ARBA00001933"/>
    </source>
</evidence>
<evidence type="ECO:0000256" key="7">
    <source>
        <dbReference type="ARBA" id="ARBA00013220"/>
    </source>
</evidence>
<dbReference type="Gene3D" id="3.90.1150.10">
    <property type="entry name" value="Aspartate Aminotransferase, domain 1"/>
    <property type="match status" value="1"/>
</dbReference>
<feature type="compositionally biased region" description="Low complexity" evidence="19">
    <location>
        <begin position="25"/>
        <end position="47"/>
    </location>
</feature>
<dbReference type="InterPro" id="IPR004839">
    <property type="entry name" value="Aminotransferase_I/II_large"/>
</dbReference>
<evidence type="ECO:0000256" key="10">
    <source>
        <dbReference type="ARBA" id="ARBA00022824"/>
    </source>
</evidence>
<keyword evidence="12" id="KW-0746">Sphingolipid metabolism</keyword>
<accession>A0AAN9BEU0</accession>
<evidence type="ECO:0000256" key="18">
    <source>
        <dbReference type="RuleBase" id="RU003693"/>
    </source>
</evidence>
<reference evidence="21 22" key="1">
    <citation type="submission" date="2024-02" db="EMBL/GenBank/DDBJ databases">
        <title>Chromosome-scale genome assembly of the rough periwinkle Littorina saxatilis.</title>
        <authorList>
            <person name="De Jode A."/>
            <person name="Faria R."/>
            <person name="Formenti G."/>
            <person name="Sims Y."/>
            <person name="Smith T.P."/>
            <person name="Tracey A."/>
            <person name="Wood J.M.D."/>
            <person name="Zagrodzka Z.B."/>
            <person name="Johannesson K."/>
            <person name="Butlin R.K."/>
            <person name="Leder E.H."/>
        </authorList>
    </citation>
    <scope>NUCLEOTIDE SEQUENCE [LARGE SCALE GENOMIC DNA]</scope>
    <source>
        <strain evidence="21">Snail1</strain>
        <tissue evidence="21">Muscle</tissue>
    </source>
</reference>
<evidence type="ECO:0000313" key="21">
    <source>
        <dbReference type="EMBL" id="KAK7104197.1"/>
    </source>
</evidence>
<evidence type="ECO:0000256" key="4">
    <source>
        <dbReference type="ARBA" id="ARBA00004760"/>
    </source>
</evidence>
<dbReference type="FunFam" id="3.40.640.10:FF:000047">
    <property type="entry name" value="serine palmitoyltransferase 2 isoform X1"/>
    <property type="match status" value="1"/>
</dbReference>
<dbReference type="GO" id="GO:0005783">
    <property type="term" value="C:endoplasmic reticulum"/>
    <property type="evidence" value="ECO:0007669"/>
    <property type="project" value="UniProtKB-SubCell"/>
</dbReference>
<dbReference type="InterPro" id="IPR001917">
    <property type="entry name" value="Aminotrans_II_pyridoxalP_BS"/>
</dbReference>
<dbReference type="Pfam" id="PF00155">
    <property type="entry name" value="Aminotran_1_2"/>
    <property type="match status" value="1"/>
</dbReference>
<gene>
    <name evidence="21" type="ORF">V1264_018955</name>
</gene>
<comment type="catalytic activity">
    <reaction evidence="17">
        <text>L-serine + hexadecanoyl-CoA + H(+) = 3-oxosphinganine + CO2 + CoA</text>
        <dbReference type="Rhea" id="RHEA:14761"/>
        <dbReference type="ChEBI" id="CHEBI:15378"/>
        <dbReference type="ChEBI" id="CHEBI:16526"/>
        <dbReference type="ChEBI" id="CHEBI:33384"/>
        <dbReference type="ChEBI" id="CHEBI:57287"/>
        <dbReference type="ChEBI" id="CHEBI:57379"/>
        <dbReference type="ChEBI" id="CHEBI:58299"/>
        <dbReference type="EC" id="2.3.1.50"/>
    </reaction>
</comment>
<evidence type="ECO:0000256" key="6">
    <source>
        <dbReference type="ARBA" id="ARBA00008392"/>
    </source>
</evidence>
<feature type="region of interest" description="Disordered" evidence="19">
    <location>
        <begin position="1"/>
        <end position="53"/>
    </location>
</feature>
<dbReference type="GO" id="GO:0016020">
    <property type="term" value="C:membrane"/>
    <property type="evidence" value="ECO:0007669"/>
    <property type="project" value="UniProtKB-SubCell"/>
</dbReference>
<keyword evidence="13" id="KW-1133">Transmembrane helix</keyword>
<dbReference type="InterPro" id="IPR015424">
    <property type="entry name" value="PyrdxlP-dep_Trfase"/>
</dbReference>
<comment type="pathway">
    <text evidence="5">Sphingolipid metabolism.</text>
</comment>
<comment type="similarity">
    <text evidence="6 18">Belongs to the class-II pyridoxal-phosphate-dependent aminotransferase family.</text>
</comment>
<organism evidence="21 22">
    <name type="scientific">Littorina saxatilis</name>
    <dbReference type="NCBI Taxonomy" id="31220"/>
    <lineage>
        <taxon>Eukaryota</taxon>
        <taxon>Metazoa</taxon>
        <taxon>Spiralia</taxon>
        <taxon>Lophotrochozoa</taxon>
        <taxon>Mollusca</taxon>
        <taxon>Gastropoda</taxon>
        <taxon>Caenogastropoda</taxon>
        <taxon>Littorinimorpha</taxon>
        <taxon>Littorinoidea</taxon>
        <taxon>Littorinidae</taxon>
        <taxon>Littorina</taxon>
    </lineage>
</organism>
<dbReference type="PANTHER" id="PTHR13693:SF3">
    <property type="entry name" value="LD36009P"/>
    <property type="match status" value="1"/>
</dbReference>
<keyword evidence="15" id="KW-0472">Membrane</keyword>